<proteinExistence type="predicted"/>
<dbReference type="InterPro" id="IPR036816">
    <property type="entry name" value="RNaseA-like_dom_sf"/>
</dbReference>
<dbReference type="HOGENOM" id="CLU_122209_0_0_1"/>
<name>W5LZJ5_LEPOC</name>
<reference evidence="2" key="3">
    <citation type="submission" date="2025-09" db="UniProtKB">
        <authorList>
            <consortium name="Ensembl"/>
        </authorList>
    </citation>
    <scope>IDENTIFICATION</scope>
</reference>
<dbReference type="Proteomes" id="UP000018468">
    <property type="component" value="Linkage group LG25"/>
</dbReference>
<evidence type="ECO:0000313" key="3">
    <source>
        <dbReference type="Proteomes" id="UP000018468"/>
    </source>
</evidence>
<keyword evidence="3" id="KW-1185">Reference proteome</keyword>
<evidence type="ECO:0000313" key="2">
    <source>
        <dbReference type="Ensembl" id="ENSLOCP00000001552.1"/>
    </source>
</evidence>
<dbReference type="OMA" id="FNISIWI"/>
<dbReference type="Bgee" id="ENSLOCG00000001365">
    <property type="expression patterns" value="Expressed in intestine and 8 other cell types or tissues"/>
</dbReference>
<accession>W5LZJ5</accession>
<dbReference type="EMBL" id="AHAT01030143">
    <property type="status" value="NOT_ANNOTATED_CDS"/>
    <property type="molecule type" value="Genomic_DNA"/>
</dbReference>
<protein>
    <submittedName>
        <fullName evidence="2">Uncharacterized protein</fullName>
    </submittedName>
</protein>
<reference evidence="2" key="2">
    <citation type="submission" date="2025-08" db="UniProtKB">
        <authorList>
            <consortium name="Ensembl"/>
        </authorList>
    </citation>
    <scope>IDENTIFICATION</scope>
</reference>
<dbReference type="InParanoid" id="W5LZJ5"/>
<feature type="chain" id="PRO_5004865346" evidence="1">
    <location>
        <begin position="19"/>
        <end position="178"/>
    </location>
</feature>
<dbReference type="GeneTree" id="ENSGT01110000267898"/>
<sequence length="178" mass="20325">MMKLVVICLLFFLTPLHSQGHNSSPCKSTTNNNGYNDFRKKHFPQGFPRQTDKETWKAFLEKSGLCGRTKIQSFIDASSEYKLKKICRRGGKRYRDNLCISTSDFRLFEVESMKDNNGKCLVKAVKIDNKHIILACDKIGNECVPVHYQANPNDETSVVNCSGKDWYCTVHHRSLASL</sequence>
<keyword evidence="1" id="KW-0732">Signal</keyword>
<dbReference type="eggNOG" id="ENOG502S8XG">
    <property type="taxonomic scope" value="Eukaryota"/>
</dbReference>
<feature type="signal peptide" evidence="1">
    <location>
        <begin position="1"/>
        <end position="18"/>
    </location>
</feature>
<dbReference type="SUPFAM" id="SSF54076">
    <property type="entry name" value="RNase A-like"/>
    <property type="match status" value="1"/>
</dbReference>
<evidence type="ECO:0000256" key="1">
    <source>
        <dbReference type="SAM" id="SignalP"/>
    </source>
</evidence>
<dbReference type="Ensembl" id="ENSLOCT00000001557.1">
    <property type="protein sequence ID" value="ENSLOCP00000001552.1"/>
    <property type="gene ID" value="ENSLOCG00000001365.1"/>
</dbReference>
<organism evidence="2 3">
    <name type="scientific">Lepisosteus oculatus</name>
    <name type="common">Spotted gar</name>
    <dbReference type="NCBI Taxonomy" id="7918"/>
    <lineage>
        <taxon>Eukaryota</taxon>
        <taxon>Metazoa</taxon>
        <taxon>Chordata</taxon>
        <taxon>Craniata</taxon>
        <taxon>Vertebrata</taxon>
        <taxon>Euteleostomi</taxon>
        <taxon>Actinopterygii</taxon>
        <taxon>Neopterygii</taxon>
        <taxon>Holostei</taxon>
        <taxon>Semionotiformes</taxon>
        <taxon>Lepisosteidae</taxon>
        <taxon>Lepisosteus</taxon>
    </lineage>
</organism>
<reference evidence="3" key="1">
    <citation type="submission" date="2011-12" db="EMBL/GenBank/DDBJ databases">
        <title>The Draft Genome of Lepisosteus oculatus.</title>
        <authorList>
            <consortium name="The Broad Institute Genome Assembly &amp; Analysis Group"/>
            <consortium name="Computational R&amp;D Group"/>
            <consortium name="and Sequencing Platform"/>
            <person name="Di Palma F."/>
            <person name="Alfoldi J."/>
            <person name="Johnson J."/>
            <person name="Berlin A."/>
            <person name="Gnerre S."/>
            <person name="Jaffe D."/>
            <person name="MacCallum I."/>
            <person name="Young S."/>
            <person name="Walker B.J."/>
            <person name="Lander E.S."/>
            <person name="Lindblad-Toh K."/>
        </authorList>
    </citation>
    <scope>NUCLEOTIDE SEQUENCE [LARGE SCALE GENOMIC DNA]</scope>
</reference>
<dbReference type="AlphaFoldDB" id="W5LZJ5"/>
<dbReference type="Gene3D" id="3.10.130.10">
    <property type="entry name" value="Ribonuclease A-like domain"/>
    <property type="match status" value="1"/>
</dbReference>